<dbReference type="InterPro" id="IPR050764">
    <property type="entry name" value="CbbQ/NirQ/NorQ/GpvN"/>
</dbReference>
<dbReference type="InterPro" id="IPR027417">
    <property type="entry name" value="P-loop_NTPase"/>
</dbReference>
<dbReference type="Pfam" id="PF17863">
    <property type="entry name" value="AAA_lid_2"/>
    <property type="match status" value="1"/>
</dbReference>
<dbReference type="GO" id="GO:0016887">
    <property type="term" value="F:ATP hydrolysis activity"/>
    <property type="evidence" value="ECO:0007669"/>
    <property type="project" value="InterPro"/>
</dbReference>
<accession>A0A2S8G8T9</accession>
<dbReference type="EMBL" id="PUHY01000001">
    <property type="protein sequence ID" value="PQO40524.1"/>
    <property type="molecule type" value="Genomic_DNA"/>
</dbReference>
<dbReference type="GO" id="GO:0005524">
    <property type="term" value="F:ATP binding"/>
    <property type="evidence" value="ECO:0007669"/>
    <property type="project" value="UniProtKB-KW"/>
</dbReference>
<keyword evidence="1" id="KW-0547">Nucleotide-binding</keyword>
<dbReference type="PIRSF" id="PIRSF002849">
    <property type="entry name" value="AAA_ATPase_chaperone_MoxR_prd"/>
    <property type="match status" value="1"/>
</dbReference>
<feature type="domain" description="AAA+ ATPase" evidence="4">
    <location>
        <begin position="45"/>
        <end position="189"/>
    </location>
</feature>
<dbReference type="FunFam" id="3.40.50.300:FF:000640">
    <property type="entry name" value="MoxR family ATPase"/>
    <property type="match status" value="1"/>
</dbReference>
<evidence type="ECO:0000256" key="1">
    <source>
        <dbReference type="ARBA" id="ARBA00022741"/>
    </source>
</evidence>
<protein>
    <submittedName>
        <fullName evidence="5">AAA family ATPase</fullName>
    </submittedName>
</protein>
<dbReference type="Gene3D" id="3.40.50.300">
    <property type="entry name" value="P-loop containing nucleotide triphosphate hydrolases"/>
    <property type="match status" value="1"/>
</dbReference>
<dbReference type="RefSeq" id="WP_105327760.1">
    <property type="nucleotide sequence ID" value="NZ_PUHY01000001.1"/>
</dbReference>
<evidence type="ECO:0000259" key="4">
    <source>
        <dbReference type="SMART" id="SM00382"/>
    </source>
</evidence>
<evidence type="ECO:0000256" key="3">
    <source>
        <dbReference type="ARBA" id="ARBA00061607"/>
    </source>
</evidence>
<keyword evidence="2" id="KW-0067">ATP-binding</keyword>
<dbReference type="SMART" id="SM00382">
    <property type="entry name" value="AAA"/>
    <property type="match status" value="1"/>
</dbReference>
<sequence>MEIDDQLKQQLDDFRSDFKRLRAEISKVIVGQQEILDDMLISLIAGGHVLLEGVPGLGKTLTVRTLAEALHLDFHRIQFTPDLMPADLIGTNVLAEAEDGRKVFEFQKGPIFANVLLADEINRATPKTQSALLEAMQEHSVTVAGTTHRLSEPFFVMATQNPLEMEGTYPLPEAQLDRFFCKLLVKYPKVSELETILDRTTESIKPTAEAVLTGERILEMSALSRQIPIANDVRRYGIALVVATHPDHELAAEATKKYVRFGSSPRGLQSLILGAKIRAILDERYHVAREDLRIMAGPVLRHRIILNFEGQAENVAADNVIQQIIDNVAENSLAAA</sequence>
<dbReference type="InterPro" id="IPR011703">
    <property type="entry name" value="ATPase_AAA-3"/>
</dbReference>
<comment type="caution">
    <text evidence="5">The sequence shown here is derived from an EMBL/GenBank/DDBJ whole genome shotgun (WGS) entry which is preliminary data.</text>
</comment>
<evidence type="ECO:0000256" key="2">
    <source>
        <dbReference type="ARBA" id="ARBA00022840"/>
    </source>
</evidence>
<dbReference type="CDD" id="cd00009">
    <property type="entry name" value="AAA"/>
    <property type="match status" value="1"/>
</dbReference>
<evidence type="ECO:0000313" key="6">
    <source>
        <dbReference type="Proteomes" id="UP000238322"/>
    </source>
</evidence>
<dbReference type="InterPro" id="IPR041628">
    <property type="entry name" value="ChlI/MoxR_AAA_lid"/>
</dbReference>
<dbReference type="Gene3D" id="1.10.8.80">
    <property type="entry name" value="Magnesium chelatase subunit I, C-Terminal domain"/>
    <property type="match status" value="1"/>
</dbReference>
<dbReference type="Proteomes" id="UP000238322">
    <property type="component" value="Unassembled WGS sequence"/>
</dbReference>
<reference evidence="5 6" key="1">
    <citation type="submission" date="2018-02" db="EMBL/GenBank/DDBJ databases">
        <title>Comparative genomes isolates from brazilian mangrove.</title>
        <authorList>
            <person name="Araujo J.E."/>
            <person name="Taketani R.G."/>
            <person name="Silva M.C.P."/>
            <person name="Loureco M.V."/>
            <person name="Andreote F.D."/>
        </authorList>
    </citation>
    <scope>NUCLEOTIDE SEQUENCE [LARGE SCALE GENOMIC DNA]</scope>
    <source>
        <strain evidence="5 6">Hex-1 MGV</strain>
    </source>
</reference>
<comment type="similarity">
    <text evidence="3">Belongs to the MoxR family.</text>
</comment>
<name>A0A2S8G8T9_9BACT</name>
<gene>
    <name evidence="5" type="ORF">C5Y83_00910</name>
</gene>
<proteinExistence type="inferred from homology"/>
<dbReference type="AlphaFoldDB" id="A0A2S8G8T9"/>
<dbReference type="Pfam" id="PF07726">
    <property type="entry name" value="AAA_3"/>
    <property type="match status" value="1"/>
</dbReference>
<organism evidence="5 6">
    <name type="scientific">Blastopirellula marina</name>
    <dbReference type="NCBI Taxonomy" id="124"/>
    <lineage>
        <taxon>Bacteria</taxon>
        <taxon>Pseudomonadati</taxon>
        <taxon>Planctomycetota</taxon>
        <taxon>Planctomycetia</taxon>
        <taxon>Pirellulales</taxon>
        <taxon>Pirellulaceae</taxon>
        <taxon>Blastopirellula</taxon>
    </lineage>
</organism>
<dbReference type="InterPro" id="IPR003593">
    <property type="entry name" value="AAA+_ATPase"/>
</dbReference>
<dbReference type="SUPFAM" id="SSF52540">
    <property type="entry name" value="P-loop containing nucleoside triphosphate hydrolases"/>
    <property type="match status" value="1"/>
</dbReference>
<dbReference type="OrthoDB" id="9773454at2"/>
<dbReference type="PANTHER" id="PTHR42759">
    <property type="entry name" value="MOXR FAMILY PROTEIN"/>
    <property type="match status" value="1"/>
</dbReference>
<dbReference type="PANTHER" id="PTHR42759:SF1">
    <property type="entry name" value="MAGNESIUM-CHELATASE SUBUNIT CHLD"/>
    <property type="match status" value="1"/>
</dbReference>
<evidence type="ECO:0000313" key="5">
    <source>
        <dbReference type="EMBL" id="PQO40524.1"/>
    </source>
</evidence>